<keyword evidence="2" id="KW-0472">Membrane</keyword>
<dbReference type="InterPro" id="IPR029058">
    <property type="entry name" value="AB_hydrolase_fold"/>
</dbReference>
<name>A0ABR5I779_9ACTN</name>
<feature type="transmembrane region" description="Helical" evidence="2">
    <location>
        <begin position="193"/>
        <end position="213"/>
    </location>
</feature>
<evidence type="ECO:0008006" key="5">
    <source>
        <dbReference type="Google" id="ProtNLM"/>
    </source>
</evidence>
<keyword evidence="2" id="KW-0812">Transmembrane</keyword>
<comment type="caution">
    <text evidence="3">The sequence shown here is derived from an EMBL/GenBank/DDBJ whole genome shotgun (WGS) entry which is preliminary data.</text>
</comment>
<feature type="region of interest" description="Disordered" evidence="1">
    <location>
        <begin position="220"/>
        <end position="257"/>
    </location>
</feature>
<feature type="transmembrane region" description="Helical" evidence="2">
    <location>
        <begin position="373"/>
        <end position="395"/>
    </location>
</feature>
<feature type="transmembrane region" description="Helical" evidence="2">
    <location>
        <begin position="562"/>
        <end position="583"/>
    </location>
</feature>
<keyword evidence="4" id="KW-1185">Reference proteome</keyword>
<feature type="transmembrane region" description="Helical" evidence="2">
    <location>
        <begin position="303"/>
        <end position="323"/>
    </location>
</feature>
<keyword evidence="2" id="KW-1133">Transmembrane helix</keyword>
<protein>
    <recommendedName>
        <fullName evidence="5">Integral membrane protein</fullName>
    </recommendedName>
</protein>
<feature type="transmembrane region" description="Helical" evidence="2">
    <location>
        <begin position="465"/>
        <end position="490"/>
    </location>
</feature>
<accession>A0ABR5I779</accession>
<organism evidence="3 4">
    <name type="scientific">Gordonia jacobaea</name>
    <dbReference type="NCBI Taxonomy" id="122202"/>
    <lineage>
        <taxon>Bacteria</taxon>
        <taxon>Bacillati</taxon>
        <taxon>Actinomycetota</taxon>
        <taxon>Actinomycetes</taxon>
        <taxon>Mycobacteriales</taxon>
        <taxon>Gordoniaceae</taxon>
        <taxon>Gordonia</taxon>
    </lineage>
</organism>
<dbReference type="SUPFAM" id="SSF53474">
    <property type="entry name" value="alpha/beta-Hydrolases"/>
    <property type="match status" value="1"/>
</dbReference>
<feature type="transmembrane region" description="Helical" evidence="2">
    <location>
        <begin position="157"/>
        <end position="181"/>
    </location>
</feature>
<sequence length="797" mass="86041">MAAAAVRDRKGPVAELTSGTMHAESRVVRTTYSARREVGQFPFMADDDRAPEPFVLLTHGVSGTESAVILDSARVVEVPGEGFKGVFTTYPERPAHVRRPRNRVAYRWGNMTSGMAIQAIWALFGPFALVNVAGWMYPKAAQDNPIAQSCVVVLRALLRLLGLALTVTMIAQLTFLIDGVLFRRMHDGAWRDWAVLGCLVAIFLVGGFVSLYGDNDKDVDAPTDSAPTDSVPTDSVPADSAPTNPARFNESPSATDPAEVPLIATDAFVSPSDGRATVLITTHAVAGICTATIVLGDHTVPRVIWGLVVAMLAAVVVATALCVDPRATSTPEPWTKAFVSWPAVLWVVASSTLLVVTNFAAKPQHIVGDAITWLFWLDAALVGAAILATVGALVLPHNLKTWWGAREEPSTPWLNGLHAPLVAAIGVLWGVGLGVGFTRLAALVIDHNKPDHENPVPLPDSYASTAWMWGVTVLIWGLVTAAFLGGVIVVDGRARAKLAGPQLADLKLLDTSPRRSFGRRIRWGVASAKLRIPVCVGTLALCAMIAGIVATASTSLVRRGEGLQWVGIGALGLVGLLLLRAMFNAAQKPRKAGRSLGVLWDLASFWPREAHPLVPPAYAPRAIRDLERFLSTRPHRRLILAAHSQGSMIMYALAYRITREQGPERTRLSLLTYGSQLGWAYGRAFPAALSHNTHATLRRALGGRWINLVRFTDYIGDGVVSYTEGGELKRYDNGSVVPQEVFSGCYLVRENGRIVEAWLPDPSPDDYPHDAVHQHSAYTSDITWDVWIKKLDPGPGA</sequence>
<evidence type="ECO:0000256" key="1">
    <source>
        <dbReference type="SAM" id="MobiDB-lite"/>
    </source>
</evidence>
<gene>
    <name evidence="3" type="ORF">ABW18_20360</name>
</gene>
<feature type="transmembrane region" description="Helical" evidence="2">
    <location>
        <begin position="530"/>
        <end position="550"/>
    </location>
</feature>
<evidence type="ECO:0000313" key="3">
    <source>
        <dbReference type="EMBL" id="KNA89535.1"/>
    </source>
</evidence>
<feature type="transmembrane region" description="Helical" evidence="2">
    <location>
        <begin position="116"/>
        <end position="137"/>
    </location>
</feature>
<evidence type="ECO:0000313" key="4">
    <source>
        <dbReference type="Proteomes" id="UP000037247"/>
    </source>
</evidence>
<evidence type="ECO:0000256" key="2">
    <source>
        <dbReference type="SAM" id="Phobius"/>
    </source>
</evidence>
<dbReference type="EMBL" id="LDTZ01000024">
    <property type="protein sequence ID" value="KNA89535.1"/>
    <property type="molecule type" value="Genomic_DNA"/>
</dbReference>
<dbReference type="Proteomes" id="UP000037247">
    <property type="component" value="Unassembled WGS sequence"/>
</dbReference>
<proteinExistence type="predicted"/>
<reference evidence="3 4" key="1">
    <citation type="submission" date="2015-05" db="EMBL/GenBank/DDBJ databases">
        <title>Draft genome sequence of the bacterium Gordonia jacobaea a new member of the Gordonia genus.</title>
        <authorList>
            <person name="Jimenez-Galisteo G."/>
            <person name="Dominguez A."/>
            <person name="Munoz E."/>
            <person name="Vinas M."/>
        </authorList>
    </citation>
    <scope>NUCLEOTIDE SEQUENCE [LARGE SCALE GENOMIC DNA]</scope>
    <source>
        <strain evidence="4">mv1</strain>
    </source>
</reference>
<feature type="transmembrane region" description="Helical" evidence="2">
    <location>
        <begin position="343"/>
        <end position="361"/>
    </location>
</feature>